<feature type="binding site" evidence="14">
    <location>
        <position position="73"/>
    </location>
    <ligand>
        <name>FMN</name>
        <dbReference type="ChEBI" id="CHEBI:58210"/>
    </ligand>
</feature>
<keyword evidence="4 12" id="KW-0285">Flavoprotein</keyword>
<proteinExistence type="inferred from homology"/>
<dbReference type="GO" id="GO:0050660">
    <property type="term" value="F:flavin adenine dinucleotide binding"/>
    <property type="evidence" value="ECO:0007669"/>
    <property type="project" value="InterPro"/>
</dbReference>
<dbReference type="Proteomes" id="UP000823960">
    <property type="component" value="Unassembled WGS sequence"/>
</dbReference>
<keyword evidence="14" id="KW-0547">Nucleotide-binding</keyword>
<evidence type="ECO:0000259" key="15">
    <source>
        <dbReference type="Pfam" id="PF01207"/>
    </source>
</evidence>
<comment type="function">
    <text evidence="2 12">Catalyzes the synthesis of 5,6-dihydrouridine (D), a modified base found in the D-loop of most tRNAs, via the reduction of the C5-C6 double bond in target uridines.</text>
</comment>
<feature type="active site" description="Proton donor" evidence="13">
    <location>
        <position position="103"/>
    </location>
</feature>
<dbReference type="PANTHER" id="PTHR45846">
    <property type="entry name" value="TRNA-DIHYDROURIDINE(47) SYNTHASE [NAD(P)(+)]-LIKE"/>
    <property type="match status" value="1"/>
</dbReference>
<keyword evidence="9 12" id="KW-0560">Oxidoreductase</keyword>
<evidence type="ECO:0000256" key="2">
    <source>
        <dbReference type="ARBA" id="ARBA00002790"/>
    </source>
</evidence>
<dbReference type="InterPro" id="IPR018517">
    <property type="entry name" value="tRNA_hU_synthase_CS"/>
</dbReference>
<evidence type="ECO:0000256" key="10">
    <source>
        <dbReference type="ARBA" id="ARBA00048205"/>
    </source>
</evidence>
<evidence type="ECO:0000256" key="5">
    <source>
        <dbReference type="ARBA" id="ARBA00022643"/>
    </source>
</evidence>
<dbReference type="PROSITE" id="PS01136">
    <property type="entry name" value="UPF0034"/>
    <property type="match status" value="1"/>
</dbReference>
<evidence type="ECO:0000256" key="12">
    <source>
        <dbReference type="PIRNR" id="PIRNR006621"/>
    </source>
</evidence>
<dbReference type="InterPro" id="IPR001269">
    <property type="entry name" value="DUS_fam"/>
</dbReference>
<keyword evidence="6 12" id="KW-0819">tRNA processing</keyword>
<dbReference type="GO" id="GO:0017150">
    <property type="term" value="F:tRNA dihydrouridine synthase activity"/>
    <property type="evidence" value="ECO:0007669"/>
    <property type="project" value="InterPro"/>
</dbReference>
<dbReference type="InterPro" id="IPR024036">
    <property type="entry name" value="tRNA-dHydroUridine_Synthase_C"/>
</dbReference>
<dbReference type="CDD" id="cd02801">
    <property type="entry name" value="DUS_like_FMN"/>
    <property type="match status" value="1"/>
</dbReference>
<keyword evidence="3" id="KW-0820">tRNA-binding</keyword>
<evidence type="ECO:0000256" key="11">
    <source>
        <dbReference type="ARBA" id="ARBA00048802"/>
    </source>
</evidence>
<reference evidence="16" key="1">
    <citation type="submission" date="2020-10" db="EMBL/GenBank/DDBJ databases">
        <authorList>
            <person name="Gilroy R."/>
        </authorList>
    </citation>
    <scope>NUCLEOTIDE SEQUENCE</scope>
    <source>
        <strain evidence="16">1370</strain>
    </source>
</reference>
<feature type="binding site" evidence="14">
    <location>
        <begin position="19"/>
        <end position="21"/>
    </location>
    <ligand>
        <name>FMN</name>
        <dbReference type="ChEBI" id="CHEBI:58210"/>
    </ligand>
</feature>
<evidence type="ECO:0000313" key="17">
    <source>
        <dbReference type="Proteomes" id="UP000823960"/>
    </source>
</evidence>
<comment type="similarity">
    <text evidence="12">Belongs to the dus family.</text>
</comment>
<comment type="caution">
    <text evidence="16">The sequence shown here is derived from an EMBL/GenBank/DDBJ whole genome shotgun (WGS) entry which is preliminary data.</text>
</comment>
<comment type="cofactor">
    <cofactor evidence="1 12 14">
        <name>FMN</name>
        <dbReference type="ChEBI" id="CHEBI:58210"/>
    </cofactor>
</comment>
<reference evidence="16" key="2">
    <citation type="journal article" date="2021" name="PeerJ">
        <title>Extensive microbial diversity within the chicken gut microbiome revealed by metagenomics and culture.</title>
        <authorList>
            <person name="Gilroy R."/>
            <person name="Ravi A."/>
            <person name="Getino M."/>
            <person name="Pursley I."/>
            <person name="Horton D.L."/>
            <person name="Alikhan N.F."/>
            <person name="Baker D."/>
            <person name="Gharbi K."/>
            <person name="Hall N."/>
            <person name="Watson M."/>
            <person name="Adriaenssens E.M."/>
            <person name="Foster-Nyarko E."/>
            <person name="Jarju S."/>
            <person name="Secka A."/>
            <person name="Antonio M."/>
            <person name="Oren A."/>
            <person name="Chaudhuri R.R."/>
            <person name="La Ragione R."/>
            <person name="Hildebrand F."/>
            <person name="Pallen M.J."/>
        </authorList>
    </citation>
    <scope>NUCLEOTIDE SEQUENCE</scope>
    <source>
        <strain evidence="16">1370</strain>
    </source>
</reference>
<evidence type="ECO:0000256" key="13">
    <source>
        <dbReference type="PIRSR" id="PIRSR006621-1"/>
    </source>
</evidence>
<evidence type="ECO:0000256" key="9">
    <source>
        <dbReference type="ARBA" id="ARBA00023002"/>
    </source>
</evidence>
<dbReference type="Gene3D" id="1.10.1200.80">
    <property type="entry name" value="Putative flavin oxidoreducatase, domain 2"/>
    <property type="match status" value="1"/>
</dbReference>
<dbReference type="PIRSF" id="PIRSF006621">
    <property type="entry name" value="Dus"/>
    <property type="match status" value="1"/>
</dbReference>
<dbReference type="AlphaFoldDB" id="A0A9D1T4D4"/>
<evidence type="ECO:0000256" key="7">
    <source>
        <dbReference type="ARBA" id="ARBA00022857"/>
    </source>
</evidence>
<evidence type="ECO:0000256" key="8">
    <source>
        <dbReference type="ARBA" id="ARBA00022884"/>
    </source>
</evidence>
<dbReference type="EMBL" id="DVOL01000036">
    <property type="protein sequence ID" value="HIV10604.1"/>
    <property type="molecule type" value="Genomic_DNA"/>
</dbReference>
<dbReference type="GO" id="GO:0000049">
    <property type="term" value="F:tRNA binding"/>
    <property type="evidence" value="ECO:0007669"/>
    <property type="project" value="UniProtKB-KW"/>
</dbReference>
<evidence type="ECO:0000256" key="4">
    <source>
        <dbReference type="ARBA" id="ARBA00022630"/>
    </source>
</evidence>
<dbReference type="Gene3D" id="3.20.20.70">
    <property type="entry name" value="Aldolase class I"/>
    <property type="match status" value="1"/>
</dbReference>
<dbReference type="SUPFAM" id="SSF51395">
    <property type="entry name" value="FMN-linked oxidoreductases"/>
    <property type="match status" value="1"/>
</dbReference>
<dbReference type="NCBIfam" id="TIGR00737">
    <property type="entry name" value="nifR3_yhdG"/>
    <property type="match status" value="1"/>
</dbReference>
<gene>
    <name evidence="16" type="primary">dusB</name>
    <name evidence="16" type="ORF">IAD28_02775</name>
</gene>
<dbReference type="InterPro" id="IPR013785">
    <property type="entry name" value="Aldolase_TIM"/>
</dbReference>
<feature type="domain" description="DUS-like FMN-binding" evidence="15">
    <location>
        <begin position="17"/>
        <end position="321"/>
    </location>
</feature>
<organism evidence="16 17">
    <name type="scientific">Candidatus Faeciplasma avium</name>
    <dbReference type="NCBI Taxonomy" id="2840798"/>
    <lineage>
        <taxon>Bacteria</taxon>
        <taxon>Bacillati</taxon>
        <taxon>Bacillota</taxon>
        <taxon>Clostridia</taxon>
        <taxon>Eubacteriales</taxon>
        <taxon>Oscillospiraceae</taxon>
        <taxon>Oscillospiraceae incertae sedis</taxon>
        <taxon>Candidatus Faeciplasma</taxon>
    </lineage>
</organism>
<evidence type="ECO:0000256" key="14">
    <source>
        <dbReference type="PIRSR" id="PIRSR006621-2"/>
    </source>
</evidence>
<dbReference type="InterPro" id="IPR004652">
    <property type="entry name" value="DusB-like"/>
</dbReference>
<evidence type="ECO:0000313" key="16">
    <source>
        <dbReference type="EMBL" id="HIV10604.1"/>
    </source>
</evidence>
<comment type="catalytic activity">
    <reaction evidence="11">
        <text>a 5,6-dihydrouridine in tRNA + NAD(+) = a uridine in tRNA + NADH + H(+)</text>
        <dbReference type="Rhea" id="RHEA:54452"/>
        <dbReference type="Rhea" id="RHEA-COMP:13339"/>
        <dbReference type="Rhea" id="RHEA-COMP:13887"/>
        <dbReference type="ChEBI" id="CHEBI:15378"/>
        <dbReference type="ChEBI" id="CHEBI:57540"/>
        <dbReference type="ChEBI" id="CHEBI:57945"/>
        <dbReference type="ChEBI" id="CHEBI:65315"/>
        <dbReference type="ChEBI" id="CHEBI:74443"/>
    </reaction>
</comment>
<keyword evidence="5 12" id="KW-0288">FMN</keyword>
<keyword evidence="8" id="KW-0694">RNA-binding</keyword>
<keyword evidence="7" id="KW-0521">NADP</keyword>
<feature type="binding site" evidence="14">
    <location>
        <begin position="227"/>
        <end position="228"/>
    </location>
    <ligand>
        <name>FMN</name>
        <dbReference type="ChEBI" id="CHEBI:58210"/>
    </ligand>
</feature>
<evidence type="ECO:0000256" key="3">
    <source>
        <dbReference type="ARBA" id="ARBA00022555"/>
    </source>
</evidence>
<accession>A0A9D1T4D4</accession>
<evidence type="ECO:0000256" key="6">
    <source>
        <dbReference type="ARBA" id="ARBA00022694"/>
    </source>
</evidence>
<name>A0A9D1T4D4_9FIRM</name>
<dbReference type="Pfam" id="PF01207">
    <property type="entry name" value="Dus"/>
    <property type="match status" value="1"/>
</dbReference>
<sequence length="326" mass="36227">MEDIFIGGVRIEKSCGLSPMASVADRAYRLTCRSFGASLLVSEMISAKGLCYGSEKTRQMCLVDDRERPYAIQLFGEEPEYMARAAELVSGFKPDIIDINMGCPVPKVVNPGGGSALMKKPELAYEIIRAVVSSTELPVTVKLRSGWSEESINAVRLAELSERAGAKAVAVHPRTRNQMYSGRADWSVIRRVKEAVSIPVIGNGDIQSAVDCQRMYESTGCDLCTLARGSYGRPWIFNEIRSYLSAGELPPEPDFRSKMEIMLSHIKLLVELSGEENGIREARKNIAWYFKGVRGGAEYRKRAFELTRLCELCELVEEAVSDYERG</sequence>
<dbReference type="InterPro" id="IPR035587">
    <property type="entry name" value="DUS-like_FMN-bd"/>
</dbReference>
<dbReference type="EC" id="1.3.1.-" evidence="12"/>
<protein>
    <recommendedName>
        <fullName evidence="12">tRNA-dihydrouridine synthase</fullName>
        <ecNumber evidence="12">1.3.1.-</ecNumber>
    </recommendedName>
</protein>
<comment type="catalytic activity">
    <reaction evidence="10">
        <text>a 5,6-dihydrouridine in tRNA + NADP(+) = a uridine in tRNA + NADPH + H(+)</text>
        <dbReference type="Rhea" id="RHEA:23624"/>
        <dbReference type="Rhea" id="RHEA-COMP:13339"/>
        <dbReference type="Rhea" id="RHEA-COMP:13887"/>
        <dbReference type="ChEBI" id="CHEBI:15378"/>
        <dbReference type="ChEBI" id="CHEBI:57783"/>
        <dbReference type="ChEBI" id="CHEBI:58349"/>
        <dbReference type="ChEBI" id="CHEBI:65315"/>
        <dbReference type="ChEBI" id="CHEBI:74443"/>
    </reaction>
</comment>
<dbReference type="PANTHER" id="PTHR45846:SF1">
    <property type="entry name" value="TRNA-DIHYDROURIDINE(47) SYNTHASE [NAD(P)(+)]-LIKE"/>
    <property type="match status" value="1"/>
</dbReference>
<evidence type="ECO:0000256" key="1">
    <source>
        <dbReference type="ARBA" id="ARBA00001917"/>
    </source>
</evidence>
<feature type="binding site" evidence="14">
    <location>
        <position position="172"/>
    </location>
    <ligand>
        <name>FMN</name>
        <dbReference type="ChEBI" id="CHEBI:58210"/>
    </ligand>
</feature>
<feature type="binding site" evidence="14">
    <location>
        <position position="142"/>
    </location>
    <ligand>
        <name>FMN</name>
        <dbReference type="ChEBI" id="CHEBI:58210"/>
    </ligand>
</feature>